<keyword evidence="4" id="KW-0496">Mitochondrion</keyword>
<name>A0AA39SQI4_ACESA</name>
<accession>A0AA39SQI4</accession>
<evidence type="ECO:0000256" key="6">
    <source>
        <dbReference type="ARBA" id="ARBA00040774"/>
    </source>
</evidence>
<dbReference type="NCBIfam" id="NF006477">
    <property type="entry name" value="PRK08881.1"/>
    <property type="match status" value="1"/>
</dbReference>
<dbReference type="GO" id="GO:0006412">
    <property type="term" value="P:translation"/>
    <property type="evidence" value="ECO:0007669"/>
    <property type="project" value="InterPro"/>
</dbReference>
<evidence type="ECO:0000313" key="9">
    <source>
        <dbReference type="Proteomes" id="UP001168877"/>
    </source>
</evidence>
<dbReference type="PANTHER" id="PTHR19836:SF30">
    <property type="entry name" value="RIBOSOMAL PROTEIN S14"/>
    <property type="match status" value="1"/>
</dbReference>
<sequence length="315" mass="36239">MYIRGRGKIDYLTSAKKKPKSTDVQHATWDVKNSMVMAWLVNSMEEDISSNYLGYSTAKEKWDSLTEMYSDLGNQSQIYELQLKLGESKQGSDTVTKYFGRLKRLWQDLDMYGEYTWKDPVDGAHYQNVVDNTRTFFLVLLSESLIPSFTVSTFLPSLIVHAFLRQSLPIATIDTSPVVVSNLSASSTGSMALCRQNLSSLASQCVNFCRRQMSTVADKRNIEDHKRRLLAAKYEVKRKLYKALHRDVDLPNELREKFLCKLAQLPRNSSFTRVRNRCIFTGRPRAVYEKFRMSRIVFRSLASQGMLMGIKKASW</sequence>
<evidence type="ECO:0000256" key="3">
    <source>
        <dbReference type="ARBA" id="ARBA00022980"/>
    </source>
</evidence>
<keyword evidence="9" id="KW-1185">Reference proteome</keyword>
<evidence type="ECO:0000313" key="8">
    <source>
        <dbReference type="EMBL" id="KAK0596299.1"/>
    </source>
</evidence>
<dbReference type="InterPro" id="IPR018271">
    <property type="entry name" value="Ribosomal_uS14_CS"/>
</dbReference>
<dbReference type="Gene3D" id="1.10.287.1480">
    <property type="match status" value="1"/>
</dbReference>
<comment type="caution">
    <text evidence="8">The sequence shown here is derived from an EMBL/GenBank/DDBJ whole genome shotgun (WGS) entry which is preliminary data.</text>
</comment>
<comment type="subcellular location">
    <subcellularLocation>
        <location evidence="1">Mitochondrion</location>
    </subcellularLocation>
</comment>
<dbReference type="GO" id="GO:0005739">
    <property type="term" value="C:mitochondrion"/>
    <property type="evidence" value="ECO:0007669"/>
    <property type="project" value="UniProtKB-SubCell"/>
</dbReference>
<dbReference type="GO" id="GO:0015935">
    <property type="term" value="C:small ribosomal subunit"/>
    <property type="evidence" value="ECO:0007669"/>
    <property type="project" value="TreeGrafter"/>
</dbReference>
<dbReference type="GO" id="GO:0003735">
    <property type="term" value="F:structural constituent of ribosome"/>
    <property type="evidence" value="ECO:0007669"/>
    <property type="project" value="InterPro"/>
</dbReference>
<dbReference type="InterPro" id="IPR001209">
    <property type="entry name" value="Ribosomal_uS14"/>
</dbReference>
<dbReference type="EMBL" id="JAUESC010000004">
    <property type="protein sequence ID" value="KAK0596299.1"/>
    <property type="molecule type" value="Genomic_DNA"/>
</dbReference>
<dbReference type="Proteomes" id="UP001168877">
    <property type="component" value="Unassembled WGS sequence"/>
</dbReference>
<evidence type="ECO:0000256" key="4">
    <source>
        <dbReference type="ARBA" id="ARBA00023128"/>
    </source>
</evidence>
<protein>
    <recommendedName>
        <fullName evidence="6">Small ribosomal subunit protein uS14m</fullName>
    </recommendedName>
    <alternativeName>
        <fullName evidence="7">Ribosomal protein S14, mitochondrial</fullName>
    </alternativeName>
</protein>
<evidence type="ECO:0000256" key="1">
    <source>
        <dbReference type="ARBA" id="ARBA00004173"/>
    </source>
</evidence>
<reference evidence="8" key="2">
    <citation type="submission" date="2023-06" db="EMBL/GenBank/DDBJ databases">
        <authorList>
            <person name="Swenson N.G."/>
            <person name="Wegrzyn J.L."/>
            <person name="Mcevoy S.L."/>
        </authorList>
    </citation>
    <scope>NUCLEOTIDE SEQUENCE</scope>
    <source>
        <strain evidence="8">NS2018</strain>
        <tissue evidence="8">Leaf</tissue>
    </source>
</reference>
<dbReference type="Pfam" id="PF00253">
    <property type="entry name" value="Ribosomal_S14"/>
    <property type="match status" value="1"/>
</dbReference>
<gene>
    <name evidence="8" type="ORF">LWI29_014460</name>
</gene>
<dbReference type="SUPFAM" id="SSF57716">
    <property type="entry name" value="Glucocorticoid receptor-like (DNA-binding domain)"/>
    <property type="match status" value="1"/>
</dbReference>
<organism evidence="8 9">
    <name type="scientific">Acer saccharum</name>
    <name type="common">Sugar maple</name>
    <dbReference type="NCBI Taxonomy" id="4024"/>
    <lineage>
        <taxon>Eukaryota</taxon>
        <taxon>Viridiplantae</taxon>
        <taxon>Streptophyta</taxon>
        <taxon>Embryophyta</taxon>
        <taxon>Tracheophyta</taxon>
        <taxon>Spermatophyta</taxon>
        <taxon>Magnoliopsida</taxon>
        <taxon>eudicotyledons</taxon>
        <taxon>Gunneridae</taxon>
        <taxon>Pentapetalae</taxon>
        <taxon>rosids</taxon>
        <taxon>malvids</taxon>
        <taxon>Sapindales</taxon>
        <taxon>Sapindaceae</taxon>
        <taxon>Hippocastanoideae</taxon>
        <taxon>Acereae</taxon>
        <taxon>Acer</taxon>
    </lineage>
</organism>
<dbReference type="AlphaFoldDB" id="A0AA39SQI4"/>
<reference evidence="8" key="1">
    <citation type="journal article" date="2022" name="Plant J.">
        <title>Strategies of tolerance reflected in two North American maple genomes.</title>
        <authorList>
            <person name="McEvoy S.L."/>
            <person name="Sezen U.U."/>
            <person name="Trouern-Trend A."/>
            <person name="McMahon S.M."/>
            <person name="Schaberg P.G."/>
            <person name="Yang J."/>
            <person name="Wegrzyn J.L."/>
            <person name="Swenson N.G."/>
        </authorList>
    </citation>
    <scope>NUCLEOTIDE SEQUENCE</scope>
    <source>
        <strain evidence="8">NS2018</strain>
    </source>
</reference>
<keyword evidence="5" id="KW-0687">Ribonucleoprotein</keyword>
<evidence type="ECO:0000256" key="5">
    <source>
        <dbReference type="ARBA" id="ARBA00023274"/>
    </source>
</evidence>
<dbReference type="PANTHER" id="PTHR19836">
    <property type="entry name" value="30S RIBOSOMAL PROTEIN S14"/>
    <property type="match status" value="1"/>
</dbReference>
<comment type="similarity">
    <text evidence="2">Belongs to the universal ribosomal protein uS14 family.</text>
</comment>
<evidence type="ECO:0000256" key="7">
    <source>
        <dbReference type="ARBA" id="ARBA00042804"/>
    </source>
</evidence>
<dbReference type="PROSITE" id="PS00527">
    <property type="entry name" value="RIBOSOMAL_S14"/>
    <property type="match status" value="1"/>
</dbReference>
<keyword evidence="3" id="KW-0689">Ribosomal protein</keyword>
<dbReference type="Pfam" id="PF14223">
    <property type="entry name" value="Retrotran_gag_2"/>
    <property type="match status" value="1"/>
</dbReference>
<proteinExistence type="inferred from homology"/>
<dbReference type="FunFam" id="1.10.287.1480:FF:000001">
    <property type="entry name" value="30S ribosomal protein S14"/>
    <property type="match status" value="1"/>
</dbReference>
<evidence type="ECO:0000256" key="2">
    <source>
        <dbReference type="ARBA" id="ARBA00009083"/>
    </source>
</evidence>